<gene>
    <name evidence="3" type="ORF">HK099_000868</name>
</gene>
<sequence length="233" mass="26126">YSEISASIRDEVHDNNTTINETECEPYEVTKRSDILDMKVACDTSLDDLRSIDVTSVEHEGAPIDKDTVRMETKIAGQILENITENSCRIIQIADGDLKGWIPSSVISYIATMAVPNSFVKLNEIVKELEIQKVSVIINRGEEELTVKSDSDSESVLVESSAGKKKADSVNTTVENRKSTVVNSVSKINPVIKRDERIGMLAYISRFLRNSSPFMVFLLVVLNFYDRFKAKRN</sequence>
<feature type="non-terminal residue" evidence="3">
    <location>
        <position position="1"/>
    </location>
</feature>
<reference evidence="3" key="1">
    <citation type="submission" date="2020-05" db="EMBL/GenBank/DDBJ databases">
        <title>Phylogenomic resolution of chytrid fungi.</title>
        <authorList>
            <person name="Stajich J.E."/>
            <person name="Amses K."/>
            <person name="Simmons R."/>
            <person name="Seto K."/>
            <person name="Myers J."/>
            <person name="Bonds A."/>
            <person name="Quandt C.A."/>
            <person name="Barry K."/>
            <person name="Liu P."/>
            <person name="Grigoriev I."/>
            <person name="Longcore J.E."/>
            <person name="James T.Y."/>
        </authorList>
    </citation>
    <scope>NUCLEOTIDE SEQUENCE</scope>
    <source>
        <strain evidence="3">JEL0476</strain>
    </source>
</reference>
<keyword evidence="1" id="KW-0472">Membrane</keyword>
<dbReference type="GO" id="GO:0008289">
    <property type="term" value="F:lipid binding"/>
    <property type="evidence" value="ECO:0007669"/>
    <property type="project" value="InterPro"/>
</dbReference>
<feature type="domain" description="START" evidence="2">
    <location>
        <begin position="31"/>
        <end position="131"/>
    </location>
</feature>
<organism evidence="3 4">
    <name type="scientific">Clydaea vesicula</name>
    <dbReference type="NCBI Taxonomy" id="447962"/>
    <lineage>
        <taxon>Eukaryota</taxon>
        <taxon>Fungi</taxon>
        <taxon>Fungi incertae sedis</taxon>
        <taxon>Chytridiomycota</taxon>
        <taxon>Chytridiomycota incertae sedis</taxon>
        <taxon>Chytridiomycetes</taxon>
        <taxon>Lobulomycetales</taxon>
        <taxon>Lobulomycetaceae</taxon>
        <taxon>Clydaea</taxon>
    </lineage>
</organism>
<keyword evidence="1" id="KW-0812">Transmembrane</keyword>
<accession>A0AAD5XWA8</accession>
<keyword evidence="4" id="KW-1185">Reference proteome</keyword>
<dbReference type="InterPro" id="IPR002913">
    <property type="entry name" value="START_lipid-bd_dom"/>
</dbReference>
<comment type="caution">
    <text evidence="3">The sequence shown here is derived from an EMBL/GenBank/DDBJ whole genome shotgun (WGS) entry which is preliminary data.</text>
</comment>
<feature type="transmembrane region" description="Helical" evidence="1">
    <location>
        <begin position="207"/>
        <end position="225"/>
    </location>
</feature>
<dbReference type="Gene3D" id="3.30.530.20">
    <property type="match status" value="1"/>
</dbReference>
<dbReference type="Proteomes" id="UP001211065">
    <property type="component" value="Unassembled WGS sequence"/>
</dbReference>
<protein>
    <recommendedName>
        <fullName evidence="2">START domain-containing protein</fullName>
    </recommendedName>
</protein>
<dbReference type="EMBL" id="JADGJW010001217">
    <property type="protein sequence ID" value="KAJ3205292.1"/>
    <property type="molecule type" value="Genomic_DNA"/>
</dbReference>
<dbReference type="PROSITE" id="PS50848">
    <property type="entry name" value="START"/>
    <property type="match status" value="1"/>
</dbReference>
<name>A0AAD5XWA8_9FUNG</name>
<dbReference type="SUPFAM" id="SSF55961">
    <property type="entry name" value="Bet v1-like"/>
    <property type="match status" value="1"/>
</dbReference>
<dbReference type="InterPro" id="IPR023393">
    <property type="entry name" value="START-like_dom_sf"/>
</dbReference>
<proteinExistence type="predicted"/>
<evidence type="ECO:0000313" key="4">
    <source>
        <dbReference type="Proteomes" id="UP001211065"/>
    </source>
</evidence>
<evidence type="ECO:0000259" key="2">
    <source>
        <dbReference type="PROSITE" id="PS50848"/>
    </source>
</evidence>
<keyword evidence="1" id="KW-1133">Transmembrane helix</keyword>
<evidence type="ECO:0000313" key="3">
    <source>
        <dbReference type="EMBL" id="KAJ3205292.1"/>
    </source>
</evidence>
<dbReference type="AlphaFoldDB" id="A0AAD5XWA8"/>
<evidence type="ECO:0000256" key="1">
    <source>
        <dbReference type="SAM" id="Phobius"/>
    </source>
</evidence>